<evidence type="ECO:0000256" key="2">
    <source>
        <dbReference type="SAM" id="MobiDB-lite"/>
    </source>
</evidence>
<dbReference type="AlphaFoldDB" id="A0A9P4MC76"/>
<feature type="compositionally biased region" description="Polar residues" evidence="2">
    <location>
        <begin position="91"/>
        <end position="102"/>
    </location>
</feature>
<keyword evidence="4" id="KW-0418">Kinase</keyword>
<feature type="compositionally biased region" description="Basic residues" evidence="2">
    <location>
        <begin position="138"/>
        <end position="147"/>
    </location>
</feature>
<feature type="region of interest" description="Disordered" evidence="2">
    <location>
        <begin position="695"/>
        <end position="720"/>
    </location>
</feature>
<dbReference type="Proteomes" id="UP000799439">
    <property type="component" value="Unassembled WGS sequence"/>
</dbReference>
<dbReference type="GO" id="GO:0006646">
    <property type="term" value="P:phosphatidylethanolamine biosynthetic process"/>
    <property type="evidence" value="ECO:0007669"/>
    <property type="project" value="TreeGrafter"/>
</dbReference>
<dbReference type="EMBL" id="ML996093">
    <property type="protein sequence ID" value="KAF2148425.1"/>
    <property type="molecule type" value="Genomic_DNA"/>
</dbReference>
<accession>A0A9P4MC76</accession>
<evidence type="ECO:0000313" key="4">
    <source>
        <dbReference type="EMBL" id="KAF2148425.1"/>
    </source>
</evidence>
<dbReference type="InterPro" id="IPR011009">
    <property type="entry name" value="Kinase-like_dom_sf"/>
</dbReference>
<dbReference type="CDD" id="cd05157">
    <property type="entry name" value="ETNK_euk"/>
    <property type="match status" value="1"/>
</dbReference>
<dbReference type="SUPFAM" id="SSF56112">
    <property type="entry name" value="Protein kinase-like (PK-like)"/>
    <property type="match status" value="1"/>
</dbReference>
<protein>
    <submittedName>
        <fullName evidence="4">Kinase-like protein</fullName>
    </submittedName>
</protein>
<dbReference type="Pfam" id="PF04428">
    <property type="entry name" value="Choline_kin_N"/>
    <property type="match status" value="1"/>
</dbReference>
<dbReference type="GO" id="GO:0004305">
    <property type="term" value="F:ethanolamine kinase activity"/>
    <property type="evidence" value="ECO:0007669"/>
    <property type="project" value="TreeGrafter"/>
</dbReference>
<reference evidence="4" key="1">
    <citation type="journal article" date="2020" name="Stud. Mycol.">
        <title>101 Dothideomycetes genomes: a test case for predicting lifestyles and emergence of pathogens.</title>
        <authorList>
            <person name="Haridas S."/>
            <person name="Albert R."/>
            <person name="Binder M."/>
            <person name="Bloem J."/>
            <person name="Labutti K."/>
            <person name="Salamov A."/>
            <person name="Andreopoulos B."/>
            <person name="Baker S."/>
            <person name="Barry K."/>
            <person name="Bills G."/>
            <person name="Bluhm B."/>
            <person name="Cannon C."/>
            <person name="Castanera R."/>
            <person name="Culley D."/>
            <person name="Daum C."/>
            <person name="Ezra D."/>
            <person name="Gonzalez J."/>
            <person name="Henrissat B."/>
            <person name="Kuo A."/>
            <person name="Liang C."/>
            <person name="Lipzen A."/>
            <person name="Lutzoni F."/>
            <person name="Magnuson J."/>
            <person name="Mondo S."/>
            <person name="Nolan M."/>
            <person name="Ohm R."/>
            <person name="Pangilinan J."/>
            <person name="Park H.-J."/>
            <person name="Ramirez L."/>
            <person name="Alfaro M."/>
            <person name="Sun H."/>
            <person name="Tritt A."/>
            <person name="Yoshinaga Y."/>
            <person name="Zwiers L.-H."/>
            <person name="Turgeon B."/>
            <person name="Goodwin S."/>
            <person name="Spatafora J."/>
            <person name="Crous P."/>
            <person name="Grigoriev I."/>
        </authorList>
    </citation>
    <scope>NUCLEOTIDE SEQUENCE</scope>
    <source>
        <strain evidence="4">CBS 260.36</strain>
    </source>
</reference>
<dbReference type="Pfam" id="PF01633">
    <property type="entry name" value="Choline_kinase"/>
    <property type="match status" value="1"/>
</dbReference>
<evidence type="ECO:0000313" key="5">
    <source>
        <dbReference type="Proteomes" id="UP000799439"/>
    </source>
</evidence>
<dbReference type="OrthoDB" id="10267235at2759"/>
<feature type="compositionally biased region" description="Basic and acidic residues" evidence="2">
    <location>
        <begin position="155"/>
        <end position="166"/>
    </location>
</feature>
<keyword evidence="4" id="KW-0808">Transferase</keyword>
<dbReference type="InterPro" id="IPR007521">
    <property type="entry name" value="Choline_kin_N"/>
</dbReference>
<feature type="region of interest" description="Disordered" evidence="2">
    <location>
        <begin position="201"/>
        <end position="223"/>
    </location>
</feature>
<proteinExistence type="inferred from homology"/>
<comment type="similarity">
    <text evidence="1">Belongs to the choline/ethanolamine kinase family.</text>
</comment>
<dbReference type="Gene3D" id="3.30.200.20">
    <property type="entry name" value="Phosphorylase Kinase, domain 1"/>
    <property type="match status" value="1"/>
</dbReference>
<dbReference type="PANTHER" id="PTHR22603">
    <property type="entry name" value="CHOLINE/ETHANOALAMINE KINASE"/>
    <property type="match status" value="1"/>
</dbReference>
<feature type="compositionally biased region" description="Polar residues" evidence="2">
    <location>
        <begin position="28"/>
        <end position="40"/>
    </location>
</feature>
<feature type="compositionally biased region" description="Basic residues" evidence="2">
    <location>
        <begin position="207"/>
        <end position="216"/>
    </location>
</feature>
<feature type="compositionally biased region" description="Polar residues" evidence="2">
    <location>
        <begin position="615"/>
        <end position="627"/>
    </location>
</feature>
<dbReference type="PANTHER" id="PTHR22603:SF93">
    <property type="entry name" value="RE24176P"/>
    <property type="match status" value="1"/>
</dbReference>
<dbReference type="Gene3D" id="3.90.1200.10">
    <property type="match status" value="1"/>
</dbReference>
<gene>
    <name evidence="4" type="ORF">K461DRAFT_282886</name>
</gene>
<feature type="region of interest" description="Disordered" evidence="2">
    <location>
        <begin position="604"/>
        <end position="627"/>
    </location>
</feature>
<name>A0A9P4MC76_9PEZI</name>
<feature type="domain" description="Choline kinase N-terminal" evidence="3">
    <location>
        <begin position="225"/>
        <end position="301"/>
    </location>
</feature>
<dbReference type="GO" id="GO:0004103">
    <property type="term" value="F:choline kinase activity"/>
    <property type="evidence" value="ECO:0007669"/>
    <property type="project" value="TreeGrafter"/>
</dbReference>
<feature type="region of interest" description="Disordered" evidence="2">
    <location>
        <begin position="1"/>
        <end position="176"/>
    </location>
</feature>
<comment type="caution">
    <text evidence="4">The sequence shown here is derived from an EMBL/GenBank/DDBJ whole genome shotgun (WGS) entry which is preliminary data.</text>
</comment>
<feature type="compositionally biased region" description="Low complexity" evidence="2">
    <location>
        <begin position="18"/>
        <end position="27"/>
    </location>
</feature>
<dbReference type="GO" id="GO:0005737">
    <property type="term" value="C:cytoplasm"/>
    <property type="evidence" value="ECO:0007669"/>
    <property type="project" value="TreeGrafter"/>
</dbReference>
<evidence type="ECO:0000256" key="1">
    <source>
        <dbReference type="ARBA" id="ARBA00038211"/>
    </source>
</evidence>
<evidence type="ECO:0000259" key="3">
    <source>
        <dbReference type="Pfam" id="PF04428"/>
    </source>
</evidence>
<organism evidence="4 5">
    <name type="scientific">Myriangium duriaei CBS 260.36</name>
    <dbReference type="NCBI Taxonomy" id="1168546"/>
    <lineage>
        <taxon>Eukaryota</taxon>
        <taxon>Fungi</taxon>
        <taxon>Dikarya</taxon>
        <taxon>Ascomycota</taxon>
        <taxon>Pezizomycotina</taxon>
        <taxon>Dothideomycetes</taxon>
        <taxon>Dothideomycetidae</taxon>
        <taxon>Myriangiales</taxon>
        <taxon>Myriangiaceae</taxon>
        <taxon>Myriangium</taxon>
    </lineage>
</organism>
<keyword evidence="5" id="KW-1185">Reference proteome</keyword>
<feature type="compositionally biased region" description="Basic and acidic residues" evidence="2">
    <location>
        <begin position="57"/>
        <end position="70"/>
    </location>
</feature>
<sequence>MAPSEPPRLQGILKTDSSDATTTNSNTLGSKVSPNPTPKSVSIAPKGEHISPLILGDSKDVDDLDLDRPLSPRKPRVKGPAAKRLVGRPSAGSSNSSLQQWNEDVGENNDAESSTGHSEHHSWVSQIAQWIKDEKVKRDARRTRRAASKANPDPSHAEPAEVEHHSAHTRRGSGDSVDLDALEQIIKEFPFSRRAQRKLSNLPIRRPSGRRLHHRTSSLAASSDTEYVDGDAMVPTAEVVLDNTNALSYKGGGAQSSDDLSLARSRTTDEDGWLKFKAETLRLTHTLRLKGWRRVPLEMSADISIERISGALTNAVYVVSPPHEIPEPEPTEPDAPPVPKRKPAKLLLRIYGRQVEHLIDRENELQILCRLARKHIGPRMLGTFLNGRFEEFLNAGPLTPKDLRNSDTSRHIAKRMRELHDGVDLLPSERDDGPFVWRNWDKWLARVQKVVEWLDARTEKVQGSDGAGQGFVCGTNWATFHDVVFKYRKWLQDQLGGVKELTEQLVFAHNDTQYGNILRLLPSSTSPLLLPANSHKQLVVIDFEYANANTPGLEFANHFSEWCYNYHDESAPWRCSHNLYPSPEEQDRFVRAYVRHRPDFNVTTPKLDAIDAPTSAPQRPSGPTQSISNFMLDARNPAPSIPAEPTSKDPYAAKEDAQVAALIAHTRLWRMANSAQWVAWGIVQAPLPELYNETEPVAKPVSPSTAPADQKQEEEAPPEDGEFDYLAYARDRAMFFWGDAVALGLYKLEDLPADVQRDIKMLRY</sequence>